<name>A0AAF0ZYP2_SOLVR</name>
<evidence type="ECO:0000313" key="3">
    <source>
        <dbReference type="Proteomes" id="UP001234989"/>
    </source>
</evidence>
<protein>
    <recommendedName>
        <fullName evidence="1">Integrase zinc-binding domain-containing protein</fullName>
    </recommendedName>
</protein>
<gene>
    <name evidence="2" type="ORF">MTR67_047510</name>
</gene>
<feature type="non-terminal residue" evidence="2">
    <location>
        <position position="1"/>
    </location>
</feature>
<accession>A0AAF0ZYP2</accession>
<evidence type="ECO:0000313" key="2">
    <source>
        <dbReference type="EMBL" id="WMV54125.1"/>
    </source>
</evidence>
<sequence length="137" mass="15709">KRELAQELHQLASLGVRLLEADDSEATIQDITISSLVVEVKARQHEDLSLEQLRAKAQDHQLVAFDIAGDRSLRYSGRLCVSDVAGHQHQIMEEAHHSRYSIHPGSTKMYHDIKEIYWWHIMKKDVAEFVAHCPNCQ</sequence>
<proteinExistence type="predicted"/>
<dbReference type="EMBL" id="CP133622">
    <property type="protein sequence ID" value="WMV54125.1"/>
    <property type="molecule type" value="Genomic_DNA"/>
</dbReference>
<dbReference type="Pfam" id="PF17921">
    <property type="entry name" value="Integrase_H2C2"/>
    <property type="match status" value="1"/>
</dbReference>
<keyword evidence="3" id="KW-1185">Reference proteome</keyword>
<dbReference type="PANTHER" id="PTHR47266">
    <property type="entry name" value="ENDONUCLEASE-RELATED"/>
    <property type="match status" value="1"/>
</dbReference>
<dbReference type="InterPro" id="IPR052160">
    <property type="entry name" value="Gypsy_RT_Integrase-like"/>
</dbReference>
<evidence type="ECO:0000259" key="1">
    <source>
        <dbReference type="Pfam" id="PF17921"/>
    </source>
</evidence>
<dbReference type="Proteomes" id="UP001234989">
    <property type="component" value="Chromosome 11"/>
</dbReference>
<dbReference type="InterPro" id="IPR041588">
    <property type="entry name" value="Integrase_H2C2"/>
</dbReference>
<organism evidence="2 3">
    <name type="scientific">Solanum verrucosum</name>
    <dbReference type="NCBI Taxonomy" id="315347"/>
    <lineage>
        <taxon>Eukaryota</taxon>
        <taxon>Viridiplantae</taxon>
        <taxon>Streptophyta</taxon>
        <taxon>Embryophyta</taxon>
        <taxon>Tracheophyta</taxon>
        <taxon>Spermatophyta</taxon>
        <taxon>Magnoliopsida</taxon>
        <taxon>eudicotyledons</taxon>
        <taxon>Gunneridae</taxon>
        <taxon>Pentapetalae</taxon>
        <taxon>asterids</taxon>
        <taxon>lamiids</taxon>
        <taxon>Solanales</taxon>
        <taxon>Solanaceae</taxon>
        <taxon>Solanoideae</taxon>
        <taxon>Solaneae</taxon>
        <taxon>Solanum</taxon>
    </lineage>
</organism>
<dbReference type="Gene3D" id="1.10.340.70">
    <property type="match status" value="1"/>
</dbReference>
<feature type="domain" description="Integrase zinc-binding" evidence="1">
    <location>
        <begin position="87"/>
        <end position="137"/>
    </location>
</feature>
<dbReference type="AlphaFoldDB" id="A0AAF0ZYP2"/>
<reference evidence="2" key="1">
    <citation type="submission" date="2023-08" db="EMBL/GenBank/DDBJ databases">
        <title>A de novo genome assembly of Solanum verrucosum Schlechtendal, a Mexican diploid species geographically isolated from the other diploid A-genome species in potato relatives.</title>
        <authorList>
            <person name="Hosaka K."/>
        </authorList>
    </citation>
    <scope>NUCLEOTIDE SEQUENCE</scope>
    <source>
        <tissue evidence="2">Young leaves</tissue>
    </source>
</reference>